<dbReference type="WBParaSite" id="nRc.2.0.1.t19863-RA">
    <property type="protein sequence ID" value="nRc.2.0.1.t19863-RA"/>
    <property type="gene ID" value="nRc.2.0.1.g19863"/>
</dbReference>
<keyword evidence="1" id="KW-1185">Reference proteome</keyword>
<sequence length="260" mass="28232">MKNANHGNALKISHLVLASKALATNLNPKILTPTTLTDLQVATGHVPRHRQVSGAMLTSHAPTIWKIASGSSGKMLNETIGKISTTQLMPFNRRQLISESTLMISMANAIGDHATEHHPRGQWVTSTIFPTTTATIPDVIVQPLPTTSLAAELPIETAVVNITNSQCLLLFVNNTPNSIKLRPNQLLAVAKHVLGFMETHDECQVATAAADRNLNDQELAALDKLLPCHTDQQKLDFTLNKMTAKTYVTAAQKSKALRML</sequence>
<accession>A0A915J1U3</accession>
<dbReference type="AlphaFoldDB" id="A0A915J1U3"/>
<name>A0A915J1U3_ROMCU</name>
<dbReference type="Proteomes" id="UP000887565">
    <property type="component" value="Unplaced"/>
</dbReference>
<reference evidence="2" key="1">
    <citation type="submission" date="2022-11" db="UniProtKB">
        <authorList>
            <consortium name="WormBaseParasite"/>
        </authorList>
    </citation>
    <scope>IDENTIFICATION</scope>
</reference>
<organism evidence="1 2">
    <name type="scientific">Romanomermis culicivorax</name>
    <name type="common">Nematode worm</name>
    <dbReference type="NCBI Taxonomy" id="13658"/>
    <lineage>
        <taxon>Eukaryota</taxon>
        <taxon>Metazoa</taxon>
        <taxon>Ecdysozoa</taxon>
        <taxon>Nematoda</taxon>
        <taxon>Enoplea</taxon>
        <taxon>Dorylaimia</taxon>
        <taxon>Mermithida</taxon>
        <taxon>Mermithoidea</taxon>
        <taxon>Mermithidae</taxon>
        <taxon>Romanomermis</taxon>
    </lineage>
</organism>
<proteinExistence type="predicted"/>
<evidence type="ECO:0000313" key="1">
    <source>
        <dbReference type="Proteomes" id="UP000887565"/>
    </source>
</evidence>
<evidence type="ECO:0000313" key="2">
    <source>
        <dbReference type="WBParaSite" id="nRc.2.0.1.t19863-RA"/>
    </source>
</evidence>
<protein>
    <submittedName>
        <fullName evidence="2">Uncharacterized protein</fullName>
    </submittedName>
</protein>